<gene>
    <name evidence="17" type="ORF">K435DRAFT_751357</name>
</gene>
<dbReference type="PANTHER" id="PTHR46300">
    <property type="entry name" value="P450, PUTATIVE (EUROFUNG)-RELATED-RELATED"/>
    <property type="match status" value="1"/>
</dbReference>
<dbReference type="CDD" id="cd11065">
    <property type="entry name" value="CYP64-like"/>
    <property type="match status" value="1"/>
</dbReference>
<comment type="cofactor">
    <cofactor evidence="1 14">
        <name>heme</name>
        <dbReference type="ChEBI" id="CHEBI:30413"/>
    </cofactor>
</comment>
<evidence type="ECO:0000256" key="11">
    <source>
        <dbReference type="ARBA" id="ARBA00023033"/>
    </source>
</evidence>
<keyword evidence="12 16" id="KW-0472">Membrane</keyword>
<keyword evidence="8 16" id="KW-1133">Transmembrane helix</keyword>
<dbReference type="Pfam" id="PF00067">
    <property type="entry name" value="p450"/>
    <property type="match status" value="1"/>
</dbReference>
<evidence type="ECO:0000256" key="14">
    <source>
        <dbReference type="PIRSR" id="PIRSR602401-1"/>
    </source>
</evidence>
<dbReference type="InterPro" id="IPR050364">
    <property type="entry name" value="Cytochrome_P450_fung"/>
</dbReference>
<evidence type="ECO:0000313" key="17">
    <source>
        <dbReference type="EMBL" id="THV00190.1"/>
    </source>
</evidence>
<dbReference type="GO" id="GO:0004497">
    <property type="term" value="F:monooxygenase activity"/>
    <property type="evidence" value="ECO:0007669"/>
    <property type="project" value="UniProtKB-KW"/>
</dbReference>
<dbReference type="GO" id="GO:0016020">
    <property type="term" value="C:membrane"/>
    <property type="evidence" value="ECO:0007669"/>
    <property type="project" value="UniProtKB-SubCell"/>
</dbReference>
<feature type="transmembrane region" description="Helical" evidence="16">
    <location>
        <begin position="16"/>
        <end position="34"/>
    </location>
</feature>
<dbReference type="InterPro" id="IPR017972">
    <property type="entry name" value="Cyt_P450_CS"/>
</dbReference>
<dbReference type="InterPro" id="IPR001128">
    <property type="entry name" value="Cyt_P450"/>
</dbReference>
<evidence type="ECO:0000256" key="7">
    <source>
        <dbReference type="ARBA" id="ARBA00022723"/>
    </source>
</evidence>
<evidence type="ECO:0000256" key="5">
    <source>
        <dbReference type="ARBA" id="ARBA00022617"/>
    </source>
</evidence>
<keyword evidence="5 14" id="KW-0349">Heme</keyword>
<dbReference type="AlphaFoldDB" id="A0A4S8MCK3"/>
<evidence type="ECO:0000256" key="2">
    <source>
        <dbReference type="ARBA" id="ARBA00004167"/>
    </source>
</evidence>
<dbReference type="PANTHER" id="PTHR46300:SF2">
    <property type="entry name" value="CYTOCHROME P450 MONOOXYGENASE ALNH-RELATED"/>
    <property type="match status" value="1"/>
</dbReference>
<evidence type="ECO:0000256" key="10">
    <source>
        <dbReference type="ARBA" id="ARBA00023004"/>
    </source>
</evidence>
<keyword evidence="10 14" id="KW-0408">Iron</keyword>
<dbReference type="InterPro" id="IPR036396">
    <property type="entry name" value="Cyt_P450_sf"/>
</dbReference>
<dbReference type="PRINTS" id="PR00463">
    <property type="entry name" value="EP450I"/>
</dbReference>
<proteinExistence type="inferred from homology"/>
<evidence type="ECO:0000256" key="9">
    <source>
        <dbReference type="ARBA" id="ARBA00023002"/>
    </source>
</evidence>
<dbReference type="EMBL" id="ML179107">
    <property type="protein sequence ID" value="THV00190.1"/>
    <property type="molecule type" value="Genomic_DNA"/>
</dbReference>
<keyword evidence="11 15" id="KW-0503">Monooxygenase</keyword>
<dbReference type="GO" id="GO:0020037">
    <property type="term" value="F:heme binding"/>
    <property type="evidence" value="ECO:0007669"/>
    <property type="project" value="InterPro"/>
</dbReference>
<evidence type="ECO:0000256" key="3">
    <source>
        <dbReference type="ARBA" id="ARBA00005179"/>
    </source>
</evidence>
<evidence type="ECO:0000256" key="4">
    <source>
        <dbReference type="ARBA" id="ARBA00010617"/>
    </source>
</evidence>
<keyword evidence="13" id="KW-0325">Glycoprotein</keyword>
<dbReference type="GO" id="GO:0016705">
    <property type="term" value="F:oxidoreductase activity, acting on paired donors, with incorporation or reduction of molecular oxygen"/>
    <property type="evidence" value="ECO:0007669"/>
    <property type="project" value="InterPro"/>
</dbReference>
<evidence type="ECO:0000313" key="18">
    <source>
        <dbReference type="Proteomes" id="UP000297245"/>
    </source>
</evidence>
<sequence length="521" mass="59412">MSITEYLFHPLAWRSYLISGSSVLALIVCAIIAFQGLKRQKVSMPPSPSGLPVFGNIFQIPLKFQWYRFTEWKNIYGPIFSLHIPGKTIVVLNNHKIAHDLLVLRSDIYSDRTQLSMVNLMTNKFAMPVMPYGERWKRMRQIAHTNLNVAAVKKYRLFHEREAQNLVQNILQDPISWNAHFTRSISSAVRSSVYGLPSMNSNQDPAISEISGFLEDVIHMCLPFSNAIDIFPALELLPMWMSKWKKIGKRSFDKSTALFRKYLAYTRDNIDTEEVQASVGANVLAAETEDKLPEIETVWLAGLLLTAGIHTTISSLSVFMLAMCLYPNIQKRAQEEIERVVGRGRLPRLDDDLPYIHCLVAETLRWFPVGPIGLPRRCEKDNYYNGYLIPEDSIIIPNIWAMNRDKDIYGSDAESFLPDRFLDEMDQPSFQFQDAKQHGHNTFGFGKRICIGLNMANQSLFINMASILWAFNISNAETLNGQPITSFERNFVKDDGITAQPMPFKCKISPRKAVIDVMSDI</sequence>
<organism evidence="17 18">
    <name type="scientific">Dendrothele bispora (strain CBS 962.96)</name>
    <dbReference type="NCBI Taxonomy" id="1314807"/>
    <lineage>
        <taxon>Eukaryota</taxon>
        <taxon>Fungi</taxon>
        <taxon>Dikarya</taxon>
        <taxon>Basidiomycota</taxon>
        <taxon>Agaricomycotina</taxon>
        <taxon>Agaricomycetes</taxon>
        <taxon>Agaricomycetidae</taxon>
        <taxon>Agaricales</taxon>
        <taxon>Agaricales incertae sedis</taxon>
        <taxon>Dendrothele</taxon>
    </lineage>
</organism>
<evidence type="ECO:0000256" key="13">
    <source>
        <dbReference type="ARBA" id="ARBA00023180"/>
    </source>
</evidence>
<keyword evidence="9 15" id="KW-0560">Oxidoreductase</keyword>
<dbReference type="GO" id="GO:0005506">
    <property type="term" value="F:iron ion binding"/>
    <property type="evidence" value="ECO:0007669"/>
    <property type="project" value="InterPro"/>
</dbReference>
<keyword evidence="7 14" id="KW-0479">Metal-binding</keyword>
<accession>A0A4S8MCK3</accession>
<dbReference type="PROSITE" id="PS00086">
    <property type="entry name" value="CYTOCHROME_P450"/>
    <property type="match status" value="1"/>
</dbReference>
<protein>
    <submittedName>
        <fullName evidence="17">Cytochrome P450</fullName>
    </submittedName>
</protein>
<dbReference type="Proteomes" id="UP000297245">
    <property type="component" value="Unassembled WGS sequence"/>
</dbReference>
<name>A0A4S8MCK3_DENBC</name>
<evidence type="ECO:0000256" key="12">
    <source>
        <dbReference type="ARBA" id="ARBA00023136"/>
    </source>
</evidence>
<reference evidence="17 18" key="1">
    <citation type="journal article" date="2019" name="Nat. Ecol. Evol.">
        <title>Megaphylogeny resolves global patterns of mushroom evolution.</title>
        <authorList>
            <person name="Varga T."/>
            <person name="Krizsan K."/>
            <person name="Foldi C."/>
            <person name="Dima B."/>
            <person name="Sanchez-Garcia M."/>
            <person name="Sanchez-Ramirez S."/>
            <person name="Szollosi G.J."/>
            <person name="Szarkandi J.G."/>
            <person name="Papp V."/>
            <person name="Albert L."/>
            <person name="Andreopoulos W."/>
            <person name="Angelini C."/>
            <person name="Antonin V."/>
            <person name="Barry K.W."/>
            <person name="Bougher N.L."/>
            <person name="Buchanan P."/>
            <person name="Buyck B."/>
            <person name="Bense V."/>
            <person name="Catcheside P."/>
            <person name="Chovatia M."/>
            <person name="Cooper J."/>
            <person name="Damon W."/>
            <person name="Desjardin D."/>
            <person name="Finy P."/>
            <person name="Geml J."/>
            <person name="Haridas S."/>
            <person name="Hughes K."/>
            <person name="Justo A."/>
            <person name="Karasinski D."/>
            <person name="Kautmanova I."/>
            <person name="Kiss B."/>
            <person name="Kocsube S."/>
            <person name="Kotiranta H."/>
            <person name="LaButti K.M."/>
            <person name="Lechner B.E."/>
            <person name="Liimatainen K."/>
            <person name="Lipzen A."/>
            <person name="Lukacs Z."/>
            <person name="Mihaltcheva S."/>
            <person name="Morgado L.N."/>
            <person name="Niskanen T."/>
            <person name="Noordeloos M.E."/>
            <person name="Ohm R.A."/>
            <person name="Ortiz-Santana B."/>
            <person name="Ovrebo C."/>
            <person name="Racz N."/>
            <person name="Riley R."/>
            <person name="Savchenko A."/>
            <person name="Shiryaev A."/>
            <person name="Soop K."/>
            <person name="Spirin V."/>
            <person name="Szebenyi C."/>
            <person name="Tomsovsky M."/>
            <person name="Tulloss R.E."/>
            <person name="Uehling J."/>
            <person name="Grigoriev I.V."/>
            <person name="Vagvolgyi C."/>
            <person name="Papp T."/>
            <person name="Martin F.M."/>
            <person name="Miettinen O."/>
            <person name="Hibbett D.S."/>
            <person name="Nagy L.G."/>
        </authorList>
    </citation>
    <scope>NUCLEOTIDE SEQUENCE [LARGE SCALE GENOMIC DNA]</scope>
    <source>
        <strain evidence="17 18">CBS 962.96</strain>
    </source>
</reference>
<dbReference type="Gene3D" id="1.10.630.10">
    <property type="entry name" value="Cytochrome P450"/>
    <property type="match status" value="1"/>
</dbReference>
<comment type="pathway">
    <text evidence="3">Secondary metabolite biosynthesis.</text>
</comment>
<keyword evidence="18" id="KW-1185">Reference proteome</keyword>
<comment type="subcellular location">
    <subcellularLocation>
        <location evidence="2">Membrane</location>
        <topology evidence="2">Single-pass membrane protein</topology>
    </subcellularLocation>
</comment>
<evidence type="ECO:0000256" key="6">
    <source>
        <dbReference type="ARBA" id="ARBA00022692"/>
    </source>
</evidence>
<evidence type="ECO:0000256" key="16">
    <source>
        <dbReference type="SAM" id="Phobius"/>
    </source>
</evidence>
<comment type="similarity">
    <text evidence="4 15">Belongs to the cytochrome P450 family.</text>
</comment>
<evidence type="ECO:0000256" key="8">
    <source>
        <dbReference type="ARBA" id="ARBA00022989"/>
    </source>
</evidence>
<evidence type="ECO:0000256" key="1">
    <source>
        <dbReference type="ARBA" id="ARBA00001971"/>
    </source>
</evidence>
<feature type="binding site" description="axial binding residue" evidence="14">
    <location>
        <position position="450"/>
    </location>
    <ligand>
        <name>heme</name>
        <dbReference type="ChEBI" id="CHEBI:30413"/>
    </ligand>
    <ligandPart>
        <name>Fe</name>
        <dbReference type="ChEBI" id="CHEBI:18248"/>
    </ligandPart>
</feature>
<keyword evidence="6 16" id="KW-0812">Transmembrane</keyword>
<dbReference type="SUPFAM" id="SSF48264">
    <property type="entry name" value="Cytochrome P450"/>
    <property type="match status" value="1"/>
</dbReference>
<dbReference type="OrthoDB" id="1470350at2759"/>
<dbReference type="InterPro" id="IPR002401">
    <property type="entry name" value="Cyt_P450_E_grp-I"/>
</dbReference>
<evidence type="ECO:0000256" key="15">
    <source>
        <dbReference type="RuleBase" id="RU000461"/>
    </source>
</evidence>
<dbReference type="PRINTS" id="PR00385">
    <property type="entry name" value="P450"/>
</dbReference>